<proteinExistence type="predicted"/>
<dbReference type="Proteomes" id="UP000031668">
    <property type="component" value="Unassembled WGS sequence"/>
</dbReference>
<gene>
    <name evidence="2" type="ORF">RF11_05124</name>
</gene>
<name>A0A0C2MJU0_THEKT</name>
<dbReference type="AlphaFoldDB" id="A0A0C2MJU0"/>
<sequence>MTGTYTLAQGVFSVFNKWNERSVDASTKYTCEKIDIEFDEKTTPESLSHNPSQEFGTPNKLPLNPETVADSHSDQLDSIPNPKYYLGPGALRHADMDRA</sequence>
<reference evidence="2 3" key="1">
    <citation type="journal article" date="2014" name="Genome Biol. Evol.">
        <title>The genome of the myxosporean Thelohanellus kitauei shows adaptations to nutrient acquisition within its fish host.</title>
        <authorList>
            <person name="Yang Y."/>
            <person name="Xiong J."/>
            <person name="Zhou Z."/>
            <person name="Huo F."/>
            <person name="Miao W."/>
            <person name="Ran C."/>
            <person name="Liu Y."/>
            <person name="Zhang J."/>
            <person name="Feng J."/>
            <person name="Wang M."/>
            <person name="Wang M."/>
            <person name="Wang L."/>
            <person name="Yao B."/>
        </authorList>
    </citation>
    <scope>NUCLEOTIDE SEQUENCE [LARGE SCALE GENOMIC DNA]</scope>
    <source>
        <strain evidence="2">Wuqing</strain>
    </source>
</reference>
<feature type="region of interest" description="Disordered" evidence="1">
    <location>
        <begin position="39"/>
        <end position="99"/>
    </location>
</feature>
<comment type="caution">
    <text evidence="2">The sequence shown here is derived from an EMBL/GenBank/DDBJ whole genome shotgun (WGS) entry which is preliminary data.</text>
</comment>
<protein>
    <submittedName>
        <fullName evidence="2">Uncharacterized protein</fullName>
    </submittedName>
</protein>
<feature type="compositionally biased region" description="Polar residues" evidence="1">
    <location>
        <begin position="44"/>
        <end position="56"/>
    </location>
</feature>
<keyword evidence="3" id="KW-1185">Reference proteome</keyword>
<evidence type="ECO:0000313" key="3">
    <source>
        <dbReference type="Proteomes" id="UP000031668"/>
    </source>
</evidence>
<evidence type="ECO:0000313" key="2">
    <source>
        <dbReference type="EMBL" id="KII64620.1"/>
    </source>
</evidence>
<dbReference type="EMBL" id="JWZT01004163">
    <property type="protein sequence ID" value="KII64620.1"/>
    <property type="molecule type" value="Genomic_DNA"/>
</dbReference>
<accession>A0A0C2MJU0</accession>
<evidence type="ECO:0000256" key="1">
    <source>
        <dbReference type="SAM" id="MobiDB-lite"/>
    </source>
</evidence>
<organism evidence="2 3">
    <name type="scientific">Thelohanellus kitauei</name>
    <name type="common">Myxosporean</name>
    <dbReference type="NCBI Taxonomy" id="669202"/>
    <lineage>
        <taxon>Eukaryota</taxon>
        <taxon>Metazoa</taxon>
        <taxon>Cnidaria</taxon>
        <taxon>Myxozoa</taxon>
        <taxon>Myxosporea</taxon>
        <taxon>Bivalvulida</taxon>
        <taxon>Platysporina</taxon>
        <taxon>Myxobolidae</taxon>
        <taxon>Thelohanellus</taxon>
    </lineage>
</organism>